<organism evidence="2 3">
    <name type="scientific">Sulfurimonas diazotrophicus</name>
    <dbReference type="NCBI Taxonomy" id="3131939"/>
    <lineage>
        <taxon>Bacteria</taxon>
        <taxon>Pseudomonadati</taxon>
        <taxon>Campylobacterota</taxon>
        <taxon>Epsilonproteobacteria</taxon>
        <taxon>Campylobacterales</taxon>
        <taxon>Sulfurimonadaceae</taxon>
        <taxon>Sulfurimonas</taxon>
    </lineage>
</organism>
<accession>A0ABZ3H664</accession>
<dbReference type="InterPro" id="IPR011322">
    <property type="entry name" value="N-reg_PII-like_a/b"/>
</dbReference>
<reference evidence="2 3" key="1">
    <citation type="submission" date="2024-03" db="EMBL/GenBank/DDBJ databases">
        <title>Sulfurimonas sp. HSL3-1.</title>
        <authorList>
            <person name="Wang S."/>
        </authorList>
    </citation>
    <scope>NUCLEOTIDE SEQUENCE [LARGE SCALE GENOMIC DNA]</scope>
    <source>
        <strain evidence="2 3">HSL3-1</strain>
    </source>
</reference>
<proteinExistence type="inferred from homology"/>
<dbReference type="RefSeq" id="WP_345971855.1">
    <property type="nucleotide sequence ID" value="NZ_CP147920.1"/>
</dbReference>
<dbReference type="InterPro" id="IPR015867">
    <property type="entry name" value="N-reg_PII/ATP_PRibTrfase_C"/>
</dbReference>
<dbReference type="InterPro" id="IPR004323">
    <property type="entry name" value="Ion_tolerance_CutA"/>
</dbReference>
<dbReference type="Pfam" id="PF03091">
    <property type="entry name" value="CutA1"/>
    <property type="match status" value="1"/>
</dbReference>
<dbReference type="EMBL" id="CP147920">
    <property type="protein sequence ID" value="XAU14025.1"/>
    <property type="molecule type" value="Genomic_DNA"/>
</dbReference>
<dbReference type="PANTHER" id="PTHR23419">
    <property type="entry name" value="DIVALENT CATION TOLERANCE CUTA-RELATED"/>
    <property type="match status" value="1"/>
</dbReference>
<dbReference type="Proteomes" id="UP001447842">
    <property type="component" value="Chromosome"/>
</dbReference>
<protein>
    <submittedName>
        <fullName evidence="2">Divalent-cation tolerance protein CutA</fullName>
    </submittedName>
</protein>
<name>A0ABZ3H664_9BACT</name>
<comment type="similarity">
    <text evidence="1">Belongs to the CutA family.</text>
</comment>
<dbReference type="Gene3D" id="3.30.70.120">
    <property type="match status" value="1"/>
</dbReference>
<evidence type="ECO:0000256" key="1">
    <source>
        <dbReference type="ARBA" id="ARBA00010169"/>
    </source>
</evidence>
<evidence type="ECO:0000313" key="2">
    <source>
        <dbReference type="EMBL" id="XAU14025.1"/>
    </source>
</evidence>
<dbReference type="PANTHER" id="PTHR23419:SF8">
    <property type="entry name" value="FI09726P"/>
    <property type="match status" value="1"/>
</dbReference>
<evidence type="ECO:0000313" key="3">
    <source>
        <dbReference type="Proteomes" id="UP001447842"/>
    </source>
</evidence>
<keyword evidence="3" id="KW-1185">Reference proteome</keyword>
<gene>
    <name evidence="2" type="primary">cutA</name>
    <name evidence="2" type="ORF">WCY31_07115</name>
</gene>
<dbReference type="SUPFAM" id="SSF54913">
    <property type="entry name" value="GlnB-like"/>
    <property type="match status" value="1"/>
</dbReference>
<sequence length="106" mass="11815">MKTESIIVYCTCPDPVSAKDIAEAVVKERLSACVNRLPAVMSHYIFKGEYCEDEEVLLIIKTTADAFERLRARIETLHPYDVPEIIAAPVVAGNSGYLAWLQESVK</sequence>